<dbReference type="AlphaFoldDB" id="A0A929BA10"/>
<protein>
    <submittedName>
        <fullName evidence="1">Uncharacterized protein</fullName>
    </submittedName>
</protein>
<dbReference type="InterPro" id="IPR045730">
    <property type="entry name" value="DUF6084"/>
</dbReference>
<gene>
    <name evidence="1" type="ORF">IQ251_16355</name>
</gene>
<keyword evidence="2" id="KW-1185">Reference proteome</keyword>
<dbReference type="Pfam" id="PF19562">
    <property type="entry name" value="DUF6084"/>
    <property type="match status" value="1"/>
</dbReference>
<reference evidence="1" key="1">
    <citation type="submission" date="2020-10" db="EMBL/GenBank/DDBJ databases">
        <title>Diversity and distribution of actinomycetes associated with coral in the coast of Hainan.</title>
        <authorList>
            <person name="Li F."/>
        </authorList>
    </citation>
    <scope>NUCLEOTIDE SEQUENCE</scope>
    <source>
        <strain evidence="1">HNM0983</strain>
    </source>
</reference>
<sequence>MTQLEFEVLGIAAEEFAASPILQARVRIGERTGERVHAVALHAQLRIDAQRRDYRPGEQQALVDMFGDPSRWGRTLRPFLWTQCSTTVPGFRDSTEVQLPIAVTYDFEVAASRYLHALREGTVPLSFGFGGTVFTRGGTGFSVERISWEHDVPHDMPVSVWRELVQRHFPASGWLRLDHETLGEMHRFKSRRGLGDFDQVCRALLDAAEERA</sequence>
<dbReference type="RefSeq" id="WP_193929463.1">
    <property type="nucleotide sequence ID" value="NZ_JADEYC010000030.1"/>
</dbReference>
<evidence type="ECO:0000313" key="2">
    <source>
        <dbReference type="Proteomes" id="UP000598360"/>
    </source>
</evidence>
<evidence type="ECO:0000313" key="1">
    <source>
        <dbReference type="EMBL" id="MBE9376024.1"/>
    </source>
</evidence>
<organism evidence="1 2">
    <name type="scientific">Saccharopolyspora montiporae</name>
    <dbReference type="NCBI Taxonomy" id="2781240"/>
    <lineage>
        <taxon>Bacteria</taxon>
        <taxon>Bacillati</taxon>
        <taxon>Actinomycetota</taxon>
        <taxon>Actinomycetes</taxon>
        <taxon>Pseudonocardiales</taxon>
        <taxon>Pseudonocardiaceae</taxon>
        <taxon>Saccharopolyspora</taxon>
    </lineage>
</organism>
<dbReference type="Proteomes" id="UP000598360">
    <property type="component" value="Unassembled WGS sequence"/>
</dbReference>
<name>A0A929BA10_9PSEU</name>
<comment type="caution">
    <text evidence="1">The sequence shown here is derived from an EMBL/GenBank/DDBJ whole genome shotgun (WGS) entry which is preliminary data.</text>
</comment>
<proteinExistence type="predicted"/>
<dbReference type="EMBL" id="JADEYC010000030">
    <property type="protein sequence ID" value="MBE9376024.1"/>
    <property type="molecule type" value="Genomic_DNA"/>
</dbReference>
<accession>A0A929BA10</accession>